<dbReference type="OrthoDB" id="6775587at2759"/>
<dbReference type="Proteomes" id="UP000030746">
    <property type="component" value="Unassembled WGS sequence"/>
</dbReference>
<name>V3ZAN5_LOTGI</name>
<dbReference type="EMBL" id="KB202793">
    <property type="protein sequence ID" value="ESO88038.1"/>
    <property type="molecule type" value="Genomic_DNA"/>
</dbReference>
<dbReference type="AlphaFoldDB" id="V3ZAN5"/>
<evidence type="ECO:0000313" key="1">
    <source>
        <dbReference type="EMBL" id="ESO88038.1"/>
    </source>
</evidence>
<reference evidence="1 2" key="1">
    <citation type="journal article" date="2013" name="Nature">
        <title>Insights into bilaterian evolution from three spiralian genomes.</title>
        <authorList>
            <person name="Simakov O."/>
            <person name="Marletaz F."/>
            <person name="Cho S.J."/>
            <person name="Edsinger-Gonzales E."/>
            <person name="Havlak P."/>
            <person name="Hellsten U."/>
            <person name="Kuo D.H."/>
            <person name="Larsson T."/>
            <person name="Lv J."/>
            <person name="Arendt D."/>
            <person name="Savage R."/>
            <person name="Osoegawa K."/>
            <person name="de Jong P."/>
            <person name="Grimwood J."/>
            <person name="Chapman J.A."/>
            <person name="Shapiro H."/>
            <person name="Aerts A."/>
            <person name="Otillar R.P."/>
            <person name="Terry A.Y."/>
            <person name="Boore J.L."/>
            <person name="Grigoriev I.V."/>
            <person name="Lindberg D.R."/>
            <person name="Seaver E.C."/>
            <person name="Weisblat D.A."/>
            <person name="Putnam N.H."/>
            <person name="Rokhsar D.S."/>
        </authorList>
    </citation>
    <scope>NUCLEOTIDE SEQUENCE [LARGE SCALE GENOMIC DNA]</scope>
</reference>
<gene>
    <name evidence="1" type="ORF">LOTGIDRAFT_166065</name>
</gene>
<accession>V3ZAN5</accession>
<organism evidence="1 2">
    <name type="scientific">Lottia gigantea</name>
    <name type="common">Giant owl limpet</name>
    <dbReference type="NCBI Taxonomy" id="225164"/>
    <lineage>
        <taxon>Eukaryota</taxon>
        <taxon>Metazoa</taxon>
        <taxon>Spiralia</taxon>
        <taxon>Lophotrochozoa</taxon>
        <taxon>Mollusca</taxon>
        <taxon>Gastropoda</taxon>
        <taxon>Patellogastropoda</taxon>
        <taxon>Lottioidea</taxon>
        <taxon>Lottiidae</taxon>
        <taxon>Lottia</taxon>
    </lineage>
</organism>
<proteinExistence type="predicted"/>
<evidence type="ECO:0000313" key="2">
    <source>
        <dbReference type="Proteomes" id="UP000030746"/>
    </source>
</evidence>
<dbReference type="RefSeq" id="XP_009061351.1">
    <property type="nucleotide sequence ID" value="XM_009063103.1"/>
</dbReference>
<dbReference type="GeneID" id="20240250"/>
<dbReference type="CTD" id="20240250"/>
<dbReference type="KEGG" id="lgi:LOTGIDRAFT_166065"/>
<keyword evidence="2" id="KW-1185">Reference proteome</keyword>
<dbReference type="HOGENOM" id="CLU_1403917_0_0_1"/>
<protein>
    <submittedName>
        <fullName evidence="1">Uncharacterized protein</fullName>
    </submittedName>
</protein>
<sequence>MVKKISITKKLIDKYKYCKVRDDKVKFKSNSPIFKIDTKDLIFTLTKGLIDLMNGGYIHIADYKDLVAYSKFLHAIRKSGPDTRRLKAVDLYIKKVIGDENEDEESDDEYEVDEADDYAEDNSITQEIDEFEDMVSGQGITFLSDNNSDNRLQIILAAMKECHRSHRQYNEVNCILKRLLEKGIIDKNDYKNVK</sequence>